<dbReference type="InterPro" id="IPR032574">
    <property type="entry name" value="DUF4924"/>
</dbReference>
<gene>
    <name evidence="1" type="ORF">KI659_12720</name>
</gene>
<evidence type="ECO:0000313" key="2">
    <source>
        <dbReference type="Proteomes" id="UP001319104"/>
    </source>
</evidence>
<dbReference type="RefSeq" id="WP_213945740.1">
    <property type="nucleotide sequence ID" value="NZ_JAHBGI010000007.1"/>
</dbReference>
<keyword evidence="2" id="KW-1185">Reference proteome</keyword>
<name>A0AAP2CJH7_9BACT</name>
<proteinExistence type="predicted"/>
<dbReference type="Pfam" id="PF16271">
    <property type="entry name" value="DUF4924"/>
    <property type="match status" value="1"/>
</dbReference>
<dbReference type="AlphaFoldDB" id="A0AAP2CJH7"/>
<dbReference type="Proteomes" id="UP001319104">
    <property type="component" value="Unassembled WGS sequence"/>
</dbReference>
<protein>
    <submittedName>
        <fullName evidence="1">DUF4924 family protein</fullName>
    </submittedName>
</protein>
<comment type="caution">
    <text evidence="1">The sequence shown here is derived from an EMBL/GenBank/DDBJ whole genome shotgun (WGS) entry which is preliminary data.</text>
</comment>
<dbReference type="SUPFAM" id="SSF46458">
    <property type="entry name" value="Globin-like"/>
    <property type="match status" value="1"/>
</dbReference>
<dbReference type="InterPro" id="IPR009050">
    <property type="entry name" value="Globin-like_sf"/>
</dbReference>
<reference evidence="1 2" key="1">
    <citation type="submission" date="2021-05" db="EMBL/GenBank/DDBJ databases">
        <authorList>
            <person name="Zhang Z.D."/>
            <person name="Osman G."/>
        </authorList>
    </citation>
    <scope>NUCLEOTIDE SEQUENCE [LARGE SCALE GENOMIC DNA]</scope>
    <source>
        <strain evidence="1 2">KCTC 32217</strain>
    </source>
</reference>
<evidence type="ECO:0000313" key="1">
    <source>
        <dbReference type="EMBL" id="MBS9524874.1"/>
    </source>
</evidence>
<organism evidence="1 2">
    <name type="scientific">Litoribacter ruber</name>
    <dbReference type="NCBI Taxonomy" id="702568"/>
    <lineage>
        <taxon>Bacteria</taxon>
        <taxon>Pseudomonadati</taxon>
        <taxon>Bacteroidota</taxon>
        <taxon>Cytophagia</taxon>
        <taxon>Cytophagales</taxon>
        <taxon>Cyclobacteriaceae</taxon>
        <taxon>Litoribacter</taxon>
    </lineage>
</organism>
<sequence>MKDIAEKKKSTNIGEYIIYMYQMEDLIRSYQFNMEDIQKYVVSHYPVQEDKKEEIYEWFSDLGDKMQDEGVAESGHLSDVQAYVKALAELHWELLKTDKEYFQIYDQAKPHILDFISSSNGQDIGHEVQICLNGIYGLLLARLTGKTVSEEIEKATSAFGAVLGYLNFVYMEK</sequence>
<dbReference type="EMBL" id="JAHCMY010000007">
    <property type="protein sequence ID" value="MBS9524874.1"/>
    <property type="molecule type" value="Genomic_DNA"/>
</dbReference>
<accession>A0AAP2CJH7</accession>